<accession>A0ABU9E4C3</accession>
<dbReference type="PANTHER" id="PTHR11108:SF1">
    <property type="entry name" value="FERROCHELATASE, MITOCHONDRIAL"/>
    <property type="match status" value="1"/>
</dbReference>
<evidence type="ECO:0000313" key="2">
    <source>
        <dbReference type="EMBL" id="MEK9499575.1"/>
    </source>
</evidence>
<evidence type="ECO:0000256" key="1">
    <source>
        <dbReference type="RuleBase" id="RU004185"/>
    </source>
</evidence>
<keyword evidence="3" id="KW-1185">Reference proteome</keyword>
<proteinExistence type="inferred from homology"/>
<dbReference type="Pfam" id="PF00762">
    <property type="entry name" value="Ferrochelatase"/>
    <property type="match status" value="1"/>
</dbReference>
<dbReference type="NCBIfam" id="TIGR00109">
    <property type="entry name" value="hemH"/>
    <property type="match status" value="1"/>
</dbReference>
<protein>
    <submittedName>
        <fullName evidence="2">Ferrochelatase</fullName>
    </submittedName>
</protein>
<name>A0ABU9E4C3_9BACT</name>
<evidence type="ECO:0000313" key="3">
    <source>
        <dbReference type="Proteomes" id="UP001484239"/>
    </source>
</evidence>
<dbReference type="SUPFAM" id="SSF53800">
    <property type="entry name" value="Chelatase"/>
    <property type="match status" value="1"/>
</dbReference>
<dbReference type="RefSeq" id="WP_405276554.1">
    <property type="nucleotide sequence ID" value="NZ_JBBHLI010000001.1"/>
</dbReference>
<dbReference type="InterPro" id="IPR033659">
    <property type="entry name" value="Ferrochelatase_N"/>
</dbReference>
<sequence length="372" mass="40958">MRAAQGTVGVLTVNFGEPSELTLEAVIPFLERIFLQNAGLERVENGRARAEELARRRAPSLLDEYRAIGGSPLNDQAERQARGLESALLAAGYDVVVAQGYQFTRPFIDDGLQELREAGVDRVVVLPVYPLCGRSTSVAALEAVDSALGESGWGVSWTGVTGWHHHPEYTELRAANIRRYCLEHDLDPTDPDTILYFSAHGTPARYLSEGSRYDRYVQEHCAAVAAAVGADRWTVGFQNHTNRGVPWTVPDNEDRLREVAERRLIVEAVSFVHEQSETLGELDRELRDFAEAMGKEFHRVPVPHADPALVEVLRGVVEHAMTSPEGDALLARCRCHPVSNALCTNARRTLPPSSFVPACEGQAPCTMQSARP</sequence>
<dbReference type="CDD" id="cd03411">
    <property type="entry name" value="Ferrochelatase_N"/>
    <property type="match status" value="1"/>
</dbReference>
<dbReference type="Proteomes" id="UP001484239">
    <property type="component" value="Unassembled WGS sequence"/>
</dbReference>
<comment type="similarity">
    <text evidence="1">Belongs to the ferrochelatase family.</text>
</comment>
<dbReference type="PANTHER" id="PTHR11108">
    <property type="entry name" value="FERROCHELATASE"/>
    <property type="match status" value="1"/>
</dbReference>
<comment type="caution">
    <text evidence="2">The sequence shown here is derived from an EMBL/GenBank/DDBJ whole genome shotgun (WGS) entry which is preliminary data.</text>
</comment>
<reference evidence="2 3" key="1">
    <citation type="submission" date="2024-02" db="EMBL/GenBank/DDBJ databases">
        <title>A novel Gemmatimonadota bacterium.</title>
        <authorList>
            <person name="Du Z.-J."/>
            <person name="Ye Y.-Q."/>
        </authorList>
    </citation>
    <scope>NUCLEOTIDE SEQUENCE [LARGE SCALE GENOMIC DNA]</scope>
    <source>
        <strain evidence="2 3">DH-20</strain>
    </source>
</reference>
<dbReference type="InterPro" id="IPR001015">
    <property type="entry name" value="Ferrochelatase"/>
</dbReference>
<organism evidence="2 3">
    <name type="scientific">Gaopeijia maritima</name>
    <dbReference type="NCBI Taxonomy" id="3119007"/>
    <lineage>
        <taxon>Bacteria</taxon>
        <taxon>Pseudomonadati</taxon>
        <taxon>Gemmatimonadota</taxon>
        <taxon>Longimicrobiia</taxon>
        <taxon>Gaopeijiales</taxon>
        <taxon>Gaopeijiaceae</taxon>
        <taxon>Gaopeijia</taxon>
    </lineage>
</organism>
<gene>
    <name evidence="2" type="primary">hemH</name>
    <name evidence="2" type="ORF">WI372_01095</name>
</gene>
<dbReference type="EMBL" id="JBBHLI010000001">
    <property type="protein sequence ID" value="MEK9499575.1"/>
    <property type="molecule type" value="Genomic_DNA"/>
</dbReference>
<dbReference type="Gene3D" id="3.40.50.1400">
    <property type="match status" value="2"/>
</dbReference>